<comment type="caution">
    <text evidence="1">The sequence shown here is derived from an EMBL/GenBank/DDBJ whole genome shotgun (WGS) entry which is preliminary data.</text>
</comment>
<keyword evidence="2" id="KW-1185">Reference proteome</keyword>
<sequence length="299" mass="34842">MNSKSTSMSYPGKIDIPYDRLYAPAIFGRVSFPHRDPKAKTYLRADNEYIFSIESGHKYMDKSASLEPYGIPFGIYPRLLLLLITSYAKHEATREIILSESITKFMRSIGYDLTGGKTGTLAQLNNQLDRLLNCRLCFRRNKKSKTGQIKKSKDYLNQITRIELWESGEGTETNRQVKAVISESFYRWIQETAYPVNRKTVEALRSSLLTLDLYLFLCSRTYRINPRKYETYISWSSLEKQLGTNYKETKEFARKARKSITKIIDWYPELNVRFERGCLVIVSTSQPHIKSYPQKQVNK</sequence>
<accession>A0ABT3PSK7</accession>
<dbReference type="InterPro" id="IPR006881">
    <property type="entry name" value="RepA_C"/>
</dbReference>
<reference evidence="1 2" key="1">
    <citation type="submission" date="2021-03" db="EMBL/GenBank/DDBJ databases">
        <title>Aliifodinibius sp. nov., a new bacterium isolated from saline soil.</title>
        <authorList>
            <person name="Galisteo C."/>
            <person name="De La Haba R."/>
            <person name="Sanchez-Porro C."/>
            <person name="Ventosa A."/>
        </authorList>
    </citation>
    <scope>NUCLEOTIDE SEQUENCE [LARGE SCALE GENOMIC DNA]</scope>
    <source>
        <strain evidence="1 2">1BSP15-2V2</strain>
    </source>
</reference>
<gene>
    <name evidence="1" type="ORF">J6I44_18260</name>
</gene>
<evidence type="ECO:0008006" key="3">
    <source>
        <dbReference type="Google" id="ProtNLM"/>
    </source>
</evidence>
<evidence type="ECO:0000313" key="2">
    <source>
        <dbReference type="Proteomes" id="UP001207918"/>
    </source>
</evidence>
<dbReference type="Pfam" id="PF04796">
    <property type="entry name" value="RepA_C"/>
    <property type="match status" value="1"/>
</dbReference>
<dbReference type="EMBL" id="JAGGJA010000017">
    <property type="protein sequence ID" value="MCW9708810.1"/>
    <property type="molecule type" value="Genomic_DNA"/>
</dbReference>
<protein>
    <recommendedName>
        <fullName evidence="3">RepA protein</fullName>
    </recommendedName>
</protein>
<evidence type="ECO:0000313" key="1">
    <source>
        <dbReference type="EMBL" id="MCW9708810.1"/>
    </source>
</evidence>
<dbReference type="Proteomes" id="UP001207918">
    <property type="component" value="Unassembled WGS sequence"/>
</dbReference>
<dbReference type="RefSeq" id="WP_265767618.1">
    <property type="nucleotide sequence ID" value="NZ_JAGGJA010000017.1"/>
</dbReference>
<proteinExistence type="predicted"/>
<organism evidence="1 2">
    <name type="scientific">Fodinibius salsisoli</name>
    <dbReference type="NCBI Taxonomy" id="2820877"/>
    <lineage>
        <taxon>Bacteria</taxon>
        <taxon>Pseudomonadati</taxon>
        <taxon>Balneolota</taxon>
        <taxon>Balneolia</taxon>
        <taxon>Balneolales</taxon>
        <taxon>Balneolaceae</taxon>
        <taxon>Fodinibius</taxon>
    </lineage>
</organism>
<name>A0ABT3PSK7_9BACT</name>